<feature type="transmembrane region" description="Helical" evidence="7">
    <location>
        <begin position="311"/>
        <end position="329"/>
    </location>
</feature>
<feature type="transmembrane region" description="Helical" evidence="7">
    <location>
        <begin position="253"/>
        <end position="274"/>
    </location>
</feature>
<sequence length="416" mass="42185">MPVVSSPLGPAFWRLYAASAASNLADGVNRVALPLLAATLTRDPVAVAALTSLAFLPWLLFALPAGAFVDRSDRKRAMAAANVVRAAALAALAATVLTGTTSLVVLYTVAFAVGVAETVYDSAARAMLPQVVRRDQLDRGNGLLTTAEEASQGFIGAPLGSVLFVLAAAAPLLTTAGGFLLAAVLVVGIAGTHRPARGEGPPTTIRRDVAEGVGWLWRHRFLRGLTLVSASTALTSSMTTGVFVLYALDTVEIGAAGYGLLLTAGGVGAVLGGLTAAPLADRIGRTATLVAGSVLAALTLGAMAFTENGVVAGVLFGAGTVGVLFWNVLTMSLRQALIPEALFGRVQGGYRTLVWGGIPLGALAGGLLADATSVPTVFAVSGAVQLVLAGVLWWLLAAHRDLVANAFAADEEPAAS</sequence>
<dbReference type="PANTHER" id="PTHR23513">
    <property type="entry name" value="INTEGRAL MEMBRANE EFFLUX PROTEIN-RELATED"/>
    <property type="match status" value="1"/>
</dbReference>
<evidence type="ECO:0000313" key="10">
    <source>
        <dbReference type="Proteomes" id="UP000648663"/>
    </source>
</evidence>
<evidence type="ECO:0000256" key="4">
    <source>
        <dbReference type="ARBA" id="ARBA00022692"/>
    </source>
</evidence>
<evidence type="ECO:0000256" key="2">
    <source>
        <dbReference type="ARBA" id="ARBA00022448"/>
    </source>
</evidence>
<evidence type="ECO:0000256" key="3">
    <source>
        <dbReference type="ARBA" id="ARBA00022475"/>
    </source>
</evidence>
<evidence type="ECO:0000256" key="6">
    <source>
        <dbReference type="ARBA" id="ARBA00023136"/>
    </source>
</evidence>
<evidence type="ECO:0000259" key="8">
    <source>
        <dbReference type="PROSITE" id="PS50850"/>
    </source>
</evidence>
<keyword evidence="4 7" id="KW-0812">Transmembrane</keyword>
<reference evidence="10" key="1">
    <citation type="journal article" date="2019" name="Int. J. Syst. Evol. Microbiol.">
        <title>The Global Catalogue of Microorganisms (GCM) 10K type strain sequencing project: providing services to taxonomists for standard genome sequencing and annotation.</title>
        <authorList>
            <consortium name="The Broad Institute Genomics Platform"/>
            <consortium name="The Broad Institute Genome Sequencing Center for Infectious Disease"/>
            <person name="Wu L."/>
            <person name="Ma J."/>
        </authorList>
    </citation>
    <scope>NUCLEOTIDE SEQUENCE [LARGE SCALE GENOMIC DNA]</scope>
    <source>
        <strain evidence="10">CGMCC 4.5581</strain>
    </source>
</reference>
<dbReference type="EMBL" id="BMMI01000003">
    <property type="protein sequence ID" value="GGL64521.1"/>
    <property type="molecule type" value="Genomic_DNA"/>
</dbReference>
<keyword evidence="6 7" id="KW-0472">Membrane</keyword>
<feature type="transmembrane region" description="Helical" evidence="7">
    <location>
        <begin position="162"/>
        <end position="187"/>
    </location>
</feature>
<dbReference type="PANTHER" id="PTHR23513:SF6">
    <property type="entry name" value="MAJOR FACILITATOR SUPERFAMILY ASSOCIATED DOMAIN-CONTAINING PROTEIN"/>
    <property type="match status" value="1"/>
</dbReference>
<feature type="transmembrane region" description="Helical" evidence="7">
    <location>
        <begin position="89"/>
        <end position="113"/>
    </location>
</feature>
<feature type="transmembrane region" description="Helical" evidence="7">
    <location>
        <begin position="286"/>
        <end position="305"/>
    </location>
</feature>
<proteinExistence type="predicted"/>
<dbReference type="InterPro" id="IPR010290">
    <property type="entry name" value="TM_effector"/>
</dbReference>
<comment type="subcellular location">
    <subcellularLocation>
        <location evidence="1">Cell membrane</location>
        <topology evidence="1">Multi-pass membrane protein</topology>
    </subcellularLocation>
</comment>
<feature type="transmembrane region" description="Helical" evidence="7">
    <location>
        <begin position="45"/>
        <end position="69"/>
    </location>
</feature>
<dbReference type="Proteomes" id="UP000648663">
    <property type="component" value="Unassembled WGS sequence"/>
</dbReference>
<keyword evidence="2" id="KW-0813">Transport</keyword>
<dbReference type="CDD" id="cd06173">
    <property type="entry name" value="MFS_MefA_like"/>
    <property type="match status" value="1"/>
</dbReference>
<dbReference type="PROSITE" id="PS50850">
    <property type="entry name" value="MFS"/>
    <property type="match status" value="1"/>
</dbReference>
<accession>A0ABQ2FXW9</accession>
<keyword evidence="10" id="KW-1185">Reference proteome</keyword>
<feature type="transmembrane region" description="Helical" evidence="7">
    <location>
        <begin position="225"/>
        <end position="247"/>
    </location>
</feature>
<comment type="caution">
    <text evidence="9">The sequence shown here is derived from an EMBL/GenBank/DDBJ whole genome shotgun (WGS) entry which is preliminary data.</text>
</comment>
<evidence type="ECO:0000256" key="5">
    <source>
        <dbReference type="ARBA" id="ARBA00022989"/>
    </source>
</evidence>
<keyword evidence="5 7" id="KW-1133">Transmembrane helix</keyword>
<dbReference type="Gene3D" id="1.20.1250.20">
    <property type="entry name" value="MFS general substrate transporter like domains"/>
    <property type="match status" value="1"/>
</dbReference>
<dbReference type="SUPFAM" id="SSF103473">
    <property type="entry name" value="MFS general substrate transporter"/>
    <property type="match status" value="1"/>
</dbReference>
<protein>
    <submittedName>
        <fullName evidence="9">MFS transporter</fullName>
    </submittedName>
</protein>
<dbReference type="Pfam" id="PF05977">
    <property type="entry name" value="MFS_3"/>
    <property type="match status" value="1"/>
</dbReference>
<feature type="domain" description="Major facilitator superfamily (MFS) profile" evidence="8">
    <location>
        <begin position="1"/>
        <end position="400"/>
    </location>
</feature>
<evidence type="ECO:0000256" key="7">
    <source>
        <dbReference type="SAM" id="Phobius"/>
    </source>
</evidence>
<evidence type="ECO:0000256" key="1">
    <source>
        <dbReference type="ARBA" id="ARBA00004651"/>
    </source>
</evidence>
<keyword evidence="3" id="KW-1003">Cell membrane</keyword>
<feature type="transmembrane region" description="Helical" evidence="7">
    <location>
        <begin position="375"/>
        <end position="396"/>
    </location>
</feature>
<feature type="transmembrane region" description="Helical" evidence="7">
    <location>
        <begin position="350"/>
        <end position="369"/>
    </location>
</feature>
<evidence type="ECO:0000313" key="9">
    <source>
        <dbReference type="EMBL" id="GGL64521.1"/>
    </source>
</evidence>
<dbReference type="InterPro" id="IPR036259">
    <property type="entry name" value="MFS_trans_sf"/>
</dbReference>
<gene>
    <name evidence="9" type="ORF">GCM10011589_20880</name>
</gene>
<dbReference type="InterPro" id="IPR020846">
    <property type="entry name" value="MFS_dom"/>
</dbReference>
<organism evidence="9 10">
    <name type="scientific">Modestobacter marinus</name>
    <dbReference type="NCBI Taxonomy" id="477641"/>
    <lineage>
        <taxon>Bacteria</taxon>
        <taxon>Bacillati</taxon>
        <taxon>Actinomycetota</taxon>
        <taxon>Actinomycetes</taxon>
        <taxon>Geodermatophilales</taxon>
        <taxon>Geodermatophilaceae</taxon>
        <taxon>Modestobacter</taxon>
    </lineage>
</organism>
<name>A0ABQ2FXW9_9ACTN</name>